<evidence type="ECO:0000256" key="6">
    <source>
        <dbReference type="PROSITE-ProRule" id="PRU00169"/>
    </source>
</evidence>
<dbReference type="RefSeq" id="WP_211958126.1">
    <property type="nucleotide sequence ID" value="NZ_CAJPVI010000076.1"/>
</dbReference>
<organism evidence="10 11">
    <name type="scientific">Cupriavidus numazuensis</name>
    <dbReference type="NCBI Taxonomy" id="221992"/>
    <lineage>
        <taxon>Bacteria</taxon>
        <taxon>Pseudomonadati</taxon>
        <taxon>Pseudomonadota</taxon>
        <taxon>Betaproteobacteria</taxon>
        <taxon>Burkholderiales</taxon>
        <taxon>Burkholderiaceae</taxon>
        <taxon>Cupriavidus</taxon>
    </lineage>
</organism>
<protein>
    <recommendedName>
        <fullName evidence="2">histidine kinase</fullName>
        <ecNumber evidence="2">2.7.13.3</ecNumber>
    </recommendedName>
</protein>
<evidence type="ECO:0000256" key="3">
    <source>
        <dbReference type="ARBA" id="ARBA00022553"/>
    </source>
</evidence>
<evidence type="ECO:0000256" key="5">
    <source>
        <dbReference type="ARBA" id="ARBA00022777"/>
    </source>
</evidence>
<keyword evidence="11" id="KW-1185">Reference proteome</keyword>
<dbReference type="SUPFAM" id="SSF55785">
    <property type="entry name" value="PYP-like sensor domain (PAS domain)"/>
    <property type="match status" value="1"/>
</dbReference>
<dbReference type="InterPro" id="IPR005467">
    <property type="entry name" value="His_kinase_dom"/>
</dbReference>
<dbReference type="SUPFAM" id="SSF52172">
    <property type="entry name" value="CheY-like"/>
    <property type="match status" value="1"/>
</dbReference>
<dbReference type="NCBIfam" id="TIGR00229">
    <property type="entry name" value="sensory_box"/>
    <property type="match status" value="1"/>
</dbReference>
<dbReference type="PROSITE" id="PS50110">
    <property type="entry name" value="RESPONSE_REGULATORY"/>
    <property type="match status" value="1"/>
</dbReference>
<evidence type="ECO:0000256" key="2">
    <source>
        <dbReference type="ARBA" id="ARBA00012438"/>
    </source>
</evidence>
<dbReference type="Gene3D" id="1.10.287.130">
    <property type="match status" value="1"/>
</dbReference>
<dbReference type="CDD" id="cd17546">
    <property type="entry name" value="REC_hyHK_CKI1_RcsC-like"/>
    <property type="match status" value="1"/>
</dbReference>
<dbReference type="InterPro" id="IPR036641">
    <property type="entry name" value="HPT_dom_sf"/>
</dbReference>
<dbReference type="SUPFAM" id="SSF47384">
    <property type="entry name" value="Homodimeric domain of signal transducing histidine kinase"/>
    <property type="match status" value="1"/>
</dbReference>
<dbReference type="Gene3D" id="1.20.120.160">
    <property type="entry name" value="HPT domain"/>
    <property type="match status" value="1"/>
</dbReference>
<dbReference type="SUPFAM" id="SSF47226">
    <property type="entry name" value="Histidine-containing phosphotransfer domain, HPT domain"/>
    <property type="match status" value="1"/>
</dbReference>
<evidence type="ECO:0000313" key="10">
    <source>
        <dbReference type="EMBL" id="CAG2160289.1"/>
    </source>
</evidence>
<reference evidence="10 11" key="1">
    <citation type="submission" date="2021-03" db="EMBL/GenBank/DDBJ databases">
        <authorList>
            <person name="Peeters C."/>
        </authorList>
    </citation>
    <scope>NUCLEOTIDE SEQUENCE [LARGE SCALE GENOMIC DNA]</scope>
    <source>
        <strain evidence="10 11">LMG 26411</strain>
    </source>
</reference>
<dbReference type="InterPro" id="IPR035965">
    <property type="entry name" value="PAS-like_dom_sf"/>
</dbReference>
<feature type="domain" description="Histidine kinase" evidence="8">
    <location>
        <begin position="523"/>
        <end position="744"/>
    </location>
</feature>
<keyword evidence="4 10" id="KW-0808">Transferase</keyword>
<evidence type="ECO:0000256" key="1">
    <source>
        <dbReference type="ARBA" id="ARBA00000085"/>
    </source>
</evidence>
<keyword evidence="7" id="KW-1133">Transmembrane helix</keyword>
<dbReference type="CDD" id="cd00082">
    <property type="entry name" value="HisKA"/>
    <property type="match status" value="1"/>
</dbReference>
<feature type="modified residue" description="4-aspartylphosphate" evidence="6">
    <location>
        <position position="825"/>
    </location>
</feature>
<evidence type="ECO:0000313" key="11">
    <source>
        <dbReference type="Proteomes" id="UP000672657"/>
    </source>
</evidence>
<dbReference type="PANTHER" id="PTHR43047:SF78">
    <property type="entry name" value="SENSORY_REGULATORY PROTEIN RPFC"/>
    <property type="match status" value="1"/>
</dbReference>
<gene>
    <name evidence="10" type="primary">rcsC_26</name>
    <name evidence="10" type="ORF">LMG26411_07369</name>
</gene>
<evidence type="ECO:0000256" key="4">
    <source>
        <dbReference type="ARBA" id="ARBA00022679"/>
    </source>
</evidence>
<dbReference type="Gene3D" id="3.30.450.20">
    <property type="entry name" value="PAS domain"/>
    <property type="match status" value="1"/>
</dbReference>
<dbReference type="Pfam" id="PF08448">
    <property type="entry name" value="PAS_4"/>
    <property type="match status" value="1"/>
</dbReference>
<dbReference type="GO" id="GO:0004673">
    <property type="term" value="F:protein histidine kinase activity"/>
    <property type="evidence" value="ECO:0007669"/>
    <property type="project" value="UniProtKB-EC"/>
</dbReference>
<dbReference type="Pfam" id="PF00072">
    <property type="entry name" value="Response_reg"/>
    <property type="match status" value="1"/>
</dbReference>
<keyword evidence="7" id="KW-0812">Transmembrane</keyword>
<evidence type="ECO:0000256" key="7">
    <source>
        <dbReference type="SAM" id="Phobius"/>
    </source>
</evidence>
<dbReference type="Gene3D" id="3.40.50.2300">
    <property type="match status" value="1"/>
</dbReference>
<comment type="catalytic activity">
    <reaction evidence="1">
        <text>ATP + protein L-histidine = ADP + protein N-phospho-L-histidine.</text>
        <dbReference type="EC" id="2.7.13.3"/>
    </reaction>
</comment>
<dbReference type="SMART" id="SM00388">
    <property type="entry name" value="HisKA"/>
    <property type="match status" value="1"/>
</dbReference>
<keyword evidence="3 6" id="KW-0597">Phosphoprotein</keyword>
<keyword evidence="7" id="KW-0472">Membrane</keyword>
<evidence type="ECO:0000259" key="9">
    <source>
        <dbReference type="PROSITE" id="PS50110"/>
    </source>
</evidence>
<dbReference type="InterPro" id="IPR003594">
    <property type="entry name" value="HATPase_dom"/>
</dbReference>
<feature type="transmembrane region" description="Helical" evidence="7">
    <location>
        <begin position="21"/>
        <end position="40"/>
    </location>
</feature>
<dbReference type="SMART" id="SM00448">
    <property type="entry name" value="REC"/>
    <property type="match status" value="1"/>
</dbReference>
<dbReference type="Pfam" id="PF02518">
    <property type="entry name" value="HATPase_c"/>
    <property type="match status" value="1"/>
</dbReference>
<keyword evidence="5 10" id="KW-0418">Kinase</keyword>
<dbReference type="InterPro" id="IPR001789">
    <property type="entry name" value="Sig_transdc_resp-reg_receiver"/>
</dbReference>
<accession>A0ABM8TUX9</accession>
<dbReference type="PANTHER" id="PTHR43047">
    <property type="entry name" value="TWO-COMPONENT HISTIDINE PROTEIN KINASE"/>
    <property type="match status" value="1"/>
</dbReference>
<name>A0ABM8TUX9_9BURK</name>
<dbReference type="CDD" id="cd16922">
    <property type="entry name" value="HATPase_EvgS-ArcB-TorS-like"/>
    <property type="match status" value="1"/>
</dbReference>
<dbReference type="InterPro" id="IPR013656">
    <property type="entry name" value="PAS_4"/>
</dbReference>
<dbReference type="InterPro" id="IPR036890">
    <property type="entry name" value="HATPase_C_sf"/>
</dbReference>
<dbReference type="Pfam" id="PF00512">
    <property type="entry name" value="HisKA"/>
    <property type="match status" value="1"/>
</dbReference>
<dbReference type="PRINTS" id="PR00344">
    <property type="entry name" value="BCTRLSENSOR"/>
</dbReference>
<comment type="caution">
    <text evidence="10">The sequence shown here is derived from an EMBL/GenBank/DDBJ whole genome shotgun (WGS) entry which is preliminary data.</text>
</comment>
<sequence>MRLRSLWPGVGRIFTSEGRTAVAVTAAAIFLLLLLSARVLGTLHNEQRRQVEEDTRARLSTVLRMIDMLQADAETRIRTIAENPQQIALARQLAATPDDAALRAAYNDWITPLFQSRGFEGYTLLTPGRTVVATTNRYYVGRRADNIPALTEALDRVMSTPVATTRPIIADVPIRVGSAEMPPGTLYQLICTRIGQGPETIGLLCLRLDSEQRLFSVLRSVWSGKTGKAYVIDPDGRILSPLPNEQGRLPETPPARIPPQAAEGSGGALTAMAATLLARQPDDTGLLENYLDFHGRRVIGIGHWRPESGMGVVVERDVDEVYQTYNVAQKAITSLAIFATCLLMAMTALHWRSRRAEREHEERWRAFRQNVPAGLAFMTPTGTLVMANRAYCEITGTELASVLGRNAWAEQPNVRVAEICQRVHEAVLRTGQAQSEVQALEVAPGVRRIYRLGKFPVRSRDETRTIGVGLVITDITEQETTREALEQLTSTLELRVAERTRQLDQARESAEAAARAKAQFLANMSHEIRTPLNGIIGMSHLAARERNHHKLRHYLARISGSCQNLLRIVNDILDFSRAEAGKLAIAPAPFELPVLLDHVIGLVREQARKDAVALDTELDPAMPRYLVGDALRIGQILINLLGNALKFTERGHVTLRVHCLREQNGTATVRFEVEDTGIGIAPDALPTLFQPFEQVDGSAARRFAGTGLGLAISRHIADLMRGRMTVRSQPGVGSVFALELTLPVDTAQPQDSGTLHDAHAASPGADLAEGTLRGRSVLVVEDNPVNQEVAKAILEDAGMHVTVAGDAPHALHLLDAVDVDIVLMDVQMPFLDGLEATQRIRRHPRHASLPVVALTASALEADRQRCLDAGMDEYVSKPIEPAVLYRTLARVLAARPAPFADSMPGTSDGDETVAALRTVPGLDVDGGIRRLAGRAQLYAALVQRVATERADFPQRLRHALGDQDLAAAGQLAHAMCGILGTLGAGDLTDMLRQLERQCAHGTVDAALAHRIEQRSTTLLAAMTAVSATPVTD</sequence>
<dbReference type="Proteomes" id="UP000672657">
    <property type="component" value="Unassembled WGS sequence"/>
</dbReference>
<dbReference type="SMART" id="SM00387">
    <property type="entry name" value="HATPase_c"/>
    <property type="match status" value="1"/>
</dbReference>
<proteinExistence type="predicted"/>
<dbReference type="Gene3D" id="3.30.565.10">
    <property type="entry name" value="Histidine kinase-like ATPase, C-terminal domain"/>
    <property type="match status" value="1"/>
</dbReference>
<feature type="domain" description="Response regulatory" evidence="9">
    <location>
        <begin position="776"/>
        <end position="892"/>
    </location>
</feature>
<dbReference type="InterPro" id="IPR036097">
    <property type="entry name" value="HisK_dim/P_sf"/>
</dbReference>
<dbReference type="SUPFAM" id="SSF55874">
    <property type="entry name" value="ATPase domain of HSP90 chaperone/DNA topoisomerase II/histidine kinase"/>
    <property type="match status" value="1"/>
</dbReference>
<dbReference type="InterPro" id="IPR000014">
    <property type="entry name" value="PAS"/>
</dbReference>
<dbReference type="InterPro" id="IPR003661">
    <property type="entry name" value="HisK_dim/P_dom"/>
</dbReference>
<dbReference type="InterPro" id="IPR011006">
    <property type="entry name" value="CheY-like_superfamily"/>
</dbReference>
<evidence type="ECO:0000259" key="8">
    <source>
        <dbReference type="PROSITE" id="PS50109"/>
    </source>
</evidence>
<dbReference type="EMBL" id="CAJPVI010000076">
    <property type="protein sequence ID" value="CAG2160289.1"/>
    <property type="molecule type" value="Genomic_DNA"/>
</dbReference>
<dbReference type="EC" id="2.7.13.3" evidence="2"/>
<dbReference type="PROSITE" id="PS50109">
    <property type="entry name" value="HIS_KIN"/>
    <property type="match status" value="1"/>
</dbReference>
<dbReference type="InterPro" id="IPR004358">
    <property type="entry name" value="Sig_transdc_His_kin-like_C"/>
</dbReference>